<proteinExistence type="predicted"/>
<evidence type="ECO:0000256" key="1">
    <source>
        <dbReference type="SAM" id="Phobius"/>
    </source>
</evidence>
<reference evidence="3 4" key="1">
    <citation type="submission" date="2022-12" db="EMBL/GenBank/DDBJ databases">
        <title>Chromosome-level genome of Tegillarca granosa.</title>
        <authorList>
            <person name="Kim J."/>
        </authorList>
    </citation>
    <scope>NUCLEOTIDE SEQUENCE [LARGE SCALE GENOMIC DNA]</scope>
    <source>
        <strain evidence="3">Teg-2019</strain>
        <tissue evidence="3">Adductor muscle</tissue>
    </source>
</reference>
<dbReference type="Gene3D" id="3.40.50.720">
    <property type="entry name" value="NAD(P)-binding Rossmann-like Domain"/>
    <property type="match status" value="1"/>
</dbReference>
<protein>
    <recommendedName>
        <fullName evidence="2">3-beta hydroxysteroid dehydrogenase/isomerase domain-containing protein</fullName>
    </recommendedName>
</protein>
<dbReference type="SUPFAM" id="SSF51735">
    <property type="entry name" value="NAD(P)-binding Rossmann-fold domains"/>
    <property type="match status" value="1"/>
</dbReference>
<organism evidence="3 4">
    <name type="scientific">Tegillarca granosa</name>
    <name type="common">Malaysian cockle</name>
    <name type="synonym">Anadara granosa</name>
    <dbReference type="NCBI Taxonomy" id="220873"/>
    <lineage>
        <taxon>Eukaryota</taxon>
        <taxon>Metazoa</taxon>
        <taxon>Spiralia</taxon>
        <taxon>Lophotrochozoa</taxon>
        <taxon>Mollusca</taxon>
        <taxon>Bivalvia</taxon>
        <taxon>Autobranchia</taxon>
        <taxon>Pteriomorphia</taxon>
        <taxon>Arcoida</taxon>
        <taxon>Arcoidea</taxon>
        <taxon>Arcidae</taxon>
        <taxon>Tegillarca</taxon>
    </lineage>
</organism>
<dbReference type="Proteomes" id="UP001217089">
    <property type="component" value="Unassembled WGS sequence"/>
</dbReference>
<dbReference type="InterPro" id="IPR036291">
    <property type="entry name" value="NAD(P)-bd_dom_sf"/>
</dbReference>
<feature type="domain" description="3-beta hydroxysteroid dehydrogenase/isomerase" evidence="2">
    <location>
        <begin position="10"/>
        <end position="64"/>
    </location>
</feature>
<keyword evidence="1" id="KW-0812">Transmembrane</keyword>
<keyword evidence="1" id="KW-1133">Transmembrane helix</keyword>
<keyword evidence="4" id="KW-1185">Reference proteome</keyword>
<sequence length="278" mass="32313">MGLLVVKYAPDTLQDFLHVDNLVQGHIKAGQGLTEGKSYIAAGQAYFLSDNKPVNTLEFFKPLVTFLTEWIHFIVARIYNFQPILTRTEVYKTGVTHYFSIKKAQKELGYHPSIQNSIEPVLKYYIDQGYMKKPQSALMYYFVNVLISTIFIMIIIKKLLSDIFYNVNGSIHEGCLGSLIHSYIKPFFFLKISNCFLTYIYKLLKSNGYFSLLFDLKSELCDQSFFFFKYMYHTCKQITFPIPTFFRTLGSLGNKLPPLTLHPGTQKHIDYIFQRHCQ</sequence>
<dbReference type="InterPro" id="IPR002225">
    <property type="entry name" value="3Beta_OHSteriod_DH/Estase"/>
</dbReference>
<keyword evidence="1" id="KW-0472">Membrane</keyword>
<evidence type="ECO:0000313" key="3">
    <source>
        <dbReference type="EMBL" id="KAJ8318228.1"/>
    </source>
</evidence>
<name>A0ABQ9FLU7_TEGGR</name>
<gene>
    <name evidence="3" type="ORF">KUTeg_003319</name>
</gene>
<comment type="caution">
    <text evidence="3">The sequence shown here is derived from an EMBL/GenBank/DDBJ whole genome shotgun (WGS) entry which is preliminary data.</text>
</comment>
<accession>A0ABQ9FLU7</accession>
<feature type="transmembrane region" description="Helical" evidence="1">
    <location>
        <begin position="138"/>
        <end position="156"/>
    </location>
</feature>
<evidence type="ECO:0000259" key="2">
    <source>
        <dbReference type="Pfam" id="PF01073"/>
    </source>
</evidence>
<dbReference type="EMBL" id="JARBDR010000214">
    <property type="protein sequence ID" value="KAJ8318228.1"/>
    <property type="molecule type" value="Genomic_DNA"/>
</dbReference>
<dbReference type="Pfam" id="PF01073">
    <property type="entry name" value="3Beta_HSD"/>
    <property type="match status" value="1"/>
</dbReference>
<evidence type="ECO:0000313" key="4">
    <source>
        <dbReference type="Proteomes" id="UP001217089"/>
    </source>
</evidence>